<comment type="caution">
    <text evidence="1">The sequence shown here is derived from an EMBL/GenBank/DDBJ whole genome shotgun (WGS) entry which is preliminary data.</text>
</comment>
<organism evidence="1 2">
    <name type="scientific">Polyangium mundeleinium</name>
    <dbReference type="NCBI Taxonomy" id="2995306"/>
    <lineage>
        <taxon>Bacteria</taxon>
        <taxon>Pseudomonadati</taxon>
        <taxon>Myxococcota</taxon>
        <taxon>Polyangia</taxon>
        <taxon>Polyangiales</taxon>
        <taxon>Polyangiaceae</taxon>
        <taxon>Polyangium</taxon>
    </lineage>
</organism>
<accession>A0ABT5EU11</accession>
<reference evidence="1 2" key="1">
    <citation type="submission" date="2022-11" db="EMBL/GenBank/DDBJ databases">
        <title>Minimal conservation of predation-associated metabolite biosynthetic gene clusters underscores biosynthetic potential of Myxococcota including descriptions for ten novel species: Archangium lansinium sp. nov., Myxococcus landrumus sp. nov., Nannocystis bai.</title>
        <authorList>
            <person name="Ahearne A."/>
            <person name="Stevens C."/>
            <person name="Dowd S."/>
        </authorList>
    </citation>
    <scope>NUCLEOTIDE SEQUENCE [LARGE SCALE GENOMIC DNA]</scope>
    <source>
        <strain evidence="1 2">RJM3</strain>
    </source>
</reference>
<proteinExistence type="predicted"/>
<keyword evidence="2" id="KW-1185">Reference proteome</keyword>
<name>A0ABT5EU11_9BACT</name>
<evidence type="ECO:0000313" key="2">
    <source>
        <dbReference type="Proteomes" id="UP001221411"/>
    </source>
</evidence>
<gene>
    <name evidence="1" type="ORF">POL67_28535</name>
</gene>
<dbReference type="EMBL" id="JAQNDO010000001">
    <property type="protein sequence ID" value="MDC0745313.1"/>
    <property type="molecule type" value="Genomic_DNA"/>
</dbReference>
<protein>
    <submittedName>
        <fullName evidence="1">Uncharacterized protein</fullName>
    </submittedName>
</protein>
<sequence>MSRVAHAELGVHEAALWTHTPFSHVISAGQPLVSRYAQVLDEQHALQGVPSAGSVSGHGFRQP</sequence>
<dbReference type="RefSeq" id="WP_271922677.1">
    <property type="nucleotide sequence ID" value="NZ_JAQNDO010000001.1"/>
</dbReference>
<evidence type="ECO:0000313" key="1">
    <source>
        <dbReference type="EMBL" id="MDC0745313.1"/>
    </source>
</evidence>
<dbReference type="Proteomes" id="UP001221411">
    <property type="component" value="Unassembled WGS sequence"/>
</dbReference>